<dbReference type="RefSeq" id="WP_100014918.1">
    <property type="nucleotide sequence ID" value="NZ_CP024728.1"/>
</dbReference>
<reference evidence="1 2" key="1">
    <citation type="submission" date="2017-11" db="EMBL/GenBank/DDBJ databases">
        <title>Genome sequencing of Prevotella intermedia KCOM 1949.</title>
        <authorList>
            <person name="Kook J.-K."/>
            <person name="Park S.-N."/>
            <person name="Lim Y.K."/>
        </authorList>
    </citation>
    <scope>NUCLEOTIDE SEQUENCE [LARGE SCALE GENOMIC DNA]</scope>
    <source>
        <strain evidence="1 2">KCOM 1949</strain>
    </source>
</reference>
<protein>
    <submittedName>
        <fullName evidence="1">Uncharacterized protein</fullName>
    </submittedName>
</protein>
<sequence length="162" mass="18457">MEYTIHPLVGVNQFSFKEYRSELSSMSSTKARKTFEESSGSNKFIIDDYGDFLAYYNDEDKRLFYMTFVPLPTVMLILDGKNLFSMNSREIYEFLSTFDSNLFVEDYVGFGSTLLGIDIYTPGFTEDADVKCEGISVAVKGYFDIIYKGADLDVTLLTHTTD</sequence>
<name>A0A2D3LNC6_PREIN</name>
<evidence type="ECO:0000313" key="1">
    <source>
        <dbReference type="EMBL" id="ATV32098.1"/>
    </source>
</evidence>
<dbReference type="Proteomes" id="UP000230742">
    <property type="component" value="Chromosome 2"/>
</dbReference>
<dbReference type="EMBL" id="CP024728">
    <property type="protein sequence ID" value="ATV32098.1"/>
    <property type="molecule type" value="Genomic_DNA"/>
</dbReference>
<evidence type="ECO:0000313" key="2">
    <source>
        <dbReference type="Proteomes" id="UP000230742"/>
    </source>
</evidence>
<accession>A0A2D3LNC6</accession>
<dbReference type="AlphaFoldDB" id="A0A2D3LNC6"/>
<proteinExistence type="predicted"/>
<gene>
    <name evidence="1" type="ORF">CTM46_11445</name>
</gene>
<organism evidence="1 2">
    <name type="scientific">Prevotella intermedia</name>
    <dbReference type="NCBI Taxonomy" id="28131"/>
    <lineage>
        <taxon>Bacteria</taxon>
        <taxon>Pseudomonadati</taxon>
        <taxon>Bacteroidota</taxon>
        <taxon>Bacteroidia</taxon>
        <taxon>Bacteroidales</taxon>
        <taxon>Prevotellaceae</taxon>
        <taxon>Prevotella</taxon>
    </lineage>
</organism>